<dbReference type="AlphaFoldDB" id="A0A8S3SJ84"/>
<dbReference type="Proteomes" id="UP000683360">
    <property type="component" value="Unassembled WGS sequence"/>
</dbReference>
<gene>
    <name evidence="3" type="ORF">MEDL_32301</name>
</gene>
<dbReference type="SUPFAM" id="SSF57903">
    <property type="entry name" value="FYVE/PHD zinc finger"/>
    <property type="match status" value="1"/>
</dbReference>
<evidence type="ECO:0008006" key="5">
    <source>
        <dbReference type="Google" id="ProtNLM"/>
    </source>
</evidence>
<evidence type="ECO:0000256" key="1">
    <source>
        <dbReference type="SAM" id="Coils"/>
    </source>
</evidence>
<reference evidence="3" key="1">
    <citation type="submission" date="2021-03" db="EMBL/GenBank/DDBJ databases">
        <authorList>
            <person name="Bekaert M."/>
        </authorList>
    </citation>
    <scope>NUCLEOTIDE SEQUENCE</scope>
</reference>
<accession>A0A8S3SJ84</accession>
<dbReference type="EMBL" id="CAJPWZ010001605">
    <property type="protein sequence ID" value="CAG2218700.1"/>
    <property type="molecule type" value="Genomic_DNA"/>
</dbReference>
<name>A0A8S3SJ84_MYTED</name>
<dbReference type="InterPro" id="IPR013083">
    <property type="entry name" value="Znf_RING/FYVE/PHD"/>
</dbReference>
<keyword evidence="1" id="KW-0175">Coiled coil</keyword>
<feature type="region of interest" description="Disordered" evidence="2">
    <location>
        <begin position="129"/>
        <end position="153"/>
    </location>
</feature>
<keyword evidence="4" id="KW-1185">Reference proteome</keyword>
<organism evidence="3 4">
    <name type="scientific">Mytilus edulis</name>
    <name type="common">Blue mussel</name>
    <dbReference type="NCBI Taxonomy" id="6550"/>
    <lineage>
        <taxon>Eukaryota</taxon>
        <taxon>Metazoa</taxon>
        <taxon>Spiralia</taxon>
        <taxon>Lophotrochozoa</taxon>
        <taxon>Mollusca</taxon>
        <taxon>Bivalvia</taxon>
        <taxon>Autobranchia</taxon>
        <taxon>Pteriomorphia</taxon>
        <taxon>Mytilida</taxon>
        <taxon>Mytiloidea</taxon>
        <taxon>Mytilidae</taxon>
        <taxon>Mytilinae</taxon>
        <taxon>Mytilus</taxon>
    </lineage>
</organism>
<proteinExistence type="predicted"/>
<protein>
    <recommendedName>
        <fullName evidence="5">PHD-type domain-containing protein</fullName>
    </recommendedName>
</protein>
<dbReference type="OrthoDB" id="6185518at2759"/>
<dbReference type="Gene3D" id="3.30.40.10">
    <property type="entry name" value="Zinc/RING finger domain, C3HC4 (zinc finger)"/>
    <property type="match status" value="1"/>
</dbReference>
<evidence type="ECO:0000256" key="2">
    <source>
        <dbReference type="SAM" id="MobiDB-lite"/>
    </source>
</evidence>
<evidence type="ECO:0000313" key="4">
    <source>
        <dbReference type="Proteomes" id="UP000683360"/>
    </source>
</evidence>
<dbReference type="InterPro" id="IPR011011">
    <property type="entry name" value="Znf_FYVE_PHD"/>
</dbReference>
<evidence type="ECO:0000313" key="3">
    <source>
        <dbReference type="EMBL" id="CAG2218700.1"/>
    </source>
</evidence>
<comment type="caution">
    <text evidence="3">The sequence shown here is derived from an EMBL/GenBank/DDBJ whole genome shotgun (WGS) entry which is preliminary data.</text>
</comment>
<sequence length="507" mass="56992">MLFIDELKTIANLMSNKSTYQQLNSKIREACLKLVNNTVSHLGNPSTTNISALSIKADSTNVDICPKCNRKCLSKCIECSVGNHWIHFKCEKLNKEQINTLEQSPDVPYVCSICTKRQGNVSSNMISFTSLPPPTSGKSVTSDGVGETQSVQKSQQINYPSVTLAESILSEEVNIRSENMIENSNPSINSDNQNQSRNIEPVIVNPSKSIPKATDIISLEQLPVKQAKTGETKSNLKEKELRQKELRLKKWEEELKQQSATNSQNSSENAKLQAYIMKLEAKIKELENSNRILRIKVAGNVDSTPTNVANRDLPIPDMLKRHTEHIVEGFPMHIENQHLQSKIQSMENIYNLNRRVSDLEFNSLKQRLDALELSKQHWPSPQSTGNHQYHGYQNFIPGQHMNEYQSHIPNPHVNGYQNHKPAPQANGYQNHVPGLQVNGYQNHIPNPNSDGYQNYMHVPGPHGNGCHNHTPSSNADAGSYSNEIPNPQAYGYHLKGIRYSFEPVFTS</sequence>
<feature type="coiled-coil region" evidence="1">
    <location>
        <begin position="234"/>
        <end position="296"/>
    </location>
</feature>